<dbReference type="GO" id="GO:0006282">
    <property type="term" value="P:regulation of DNA repair"/>
    <property type="evidence" value="ECO:0007669"/>
    <property type="project" value="UniProtKB-UniRule"/>
</dbReference>
<dbReference type="GeneID" id="78212562"/>
<dbReference type="GO" id="GO:0005737">
    <property type="term" value="C:cytoplasm"/>
    <property type="evidence" value="ECO:0007669"/>
    <property type="project" value="UniProtKB-SubCell"/>
</dbReference>
<evidence type="ECO:0000256" key="6">
    <source>
        <dbReference type="HAMAP-Rule" id="MF_01114"/>
    </source>
</evidence>
<evidence type="ECO:0000313" key="9">
    <source>
        <dbReference type="EMBL" id="BAQ57611.1"/>
    </source>
</evidence>
<evidence type="ECO:0000259" key="7">
    <source>
        <dbReference type="Pfam" id="PF21981"/>
    </source>
</evidence>
<dbReference type="NCBIfam" id="NF010733">
    <property type="entry name" value="PRK14135.1"/>
    <property type="match status" value="1"/>
</dbReference>
<reference evidence="9 11" key="1">
    <citation type="submission" date="2015-03" db="EMBL/GenBank/DDBJ databases">
        <title>Complete genome sequence of Lactobacillus acetotolerans NBRC 13120.</title>
        <authorList>
            <person name="Toh H."/>
            <person name="Morita H."/>
            <person name="Fujita N."/>
        </authorList>
    </citation>
    <scope>NUCLEOTIDE SEQUENCE [LARGE SCALE GENOMIC DNA]</scope>
    <source>
        <strain evidence="9 11">NBRC 13120</strain>
    </source>
</reference>
<evidence type="ECO:0000256" key="1">
    <source>
        <dbReference type="ARBA" id="ARBA00003529"/>
    </source>
</evidence>
<accession>A0A0D6A4B7</accession>
<comment type="function">
    <text evidence="1 6">Modulates RecA activity.</text>
</comment>
<evidence type="ECO:0000256" key="2">
    <source>
        <dbReference type="ARBA" id="ARBA00004496"/>
    </source>
</evidence>
<evidence type="ECO:0000313" key="12">
    <source>
        <dbReference type="Proteomes" id="UP000325393"/>
    </source>
</evidence>
<feature type="domain" description="RecX third three-helical" evidence="7">
    <location>
        <begin position="211"/>
        <end position="258"/>
    </location>
</feature>
<evidence type="ECO:0000313" key="11">
    <source>
        <dbReference type="Proteomes" id="UP000035709"/>
    </source>
</evidence>
<sequence>MPIISKISAQKKPGRYNIFLDGKYAFSASEQTVAKFVLLKGRKLTDEKITEIKHYDDGARATDLAARYLNYQPRTIFEILQYLKKHHISDESANDAVEELKKMGYLDDHKYVQLFIKNDLRVGTDGSRSLQRKLTQKGVDPEISQVELENVADEDWVSVGQRVLKSMAHKVGKLSERELKRKMKTKLLTHGFDSNVSDMIIEAMDLHADEDEQMEALKKQGIKAYKRFRRFDDRKRKSKIRNYLFTHGFSSSEINAFLDGDIIPLDELSEY</sequence>
<dbReference type="HAMAP" id="MF_01114">
    <property type="entry name" value="RecX"/>
    <property type="match status" value="1"/>
</dbReference>
<evidence type="ECO:0000259" key="8">
    <source>
        <dbReference type="Pfam" id="PF21982"/>
    </source>
</evidence>
<keyword evidence="11" id="KW-1185">Reference proteome</keyword>
<name>A0A0D6A4B7_9LACO</name>
<dbReference type="Gene3D" id="1.10.10.10">
    <property type="entry name" value="Winged helix-like DNA-binding domain superfamily/Winged helix DNA-binding domain"/>
    <property type="match status" value="4"/>
</dbReference>
<gene>
    <name evidence="6 10" type="primary">recX</name>
    <name evidence="10" type="ORF">LA749_06125</name>
    <name evidence="9" type="ORF">LBAT_1222</name>
</gene>
<dbReference type="Proteomes" id="UP000325393">
    <property type="component" value="Chromosome"/>
</dbReference>
<dbReference type="PANTHER" id="PTHR33602:SF1">
    <property type="entry name" value="REGULATORY PROTEIN RECX FAMILY PROTEIN"/>
    <property type="match status" value="1"/>
</dbReference>
<dbReference type="AlphaFoldDB" id="A0A0D6A4B7"/>
<dbReference type="KEGG" id="lae:LBAT_1222"/>
<proteinExistence type="inferred from homology"/>
<reference evidence="10 12" key="2">
    <citation type="submission" date="2019-09" db="EMBL/GenBank/DDBJ databases">
        <title>Genome sequencing of Lactobacillus acetotolerans.</title>
        <authorList>
            <person name="Kim K."/>
        </authorList>
    </citation>
    <scope>NUCLEOTIDE SEQUENCE [LARGE SCALE GENOMIC DNA]</scope>
    <source>
        <strain evidence="10 12">LA749</strain>
    </source>
</reference>
<dbReference type="InterPro" id="IPR003783">
    <property type="entry name" value="Regulatory_RecX"/>
</dbReference>
<evidence type="ECO:0000256" key="4">
    <source>
        <dbReference type="ARBA" id="ARBA00018111"/>
    </source>
</evidence>
<dbReference type="PANTHER" id="PTHR33602">
    <property type="entry name" value="REGULATORY PROTEIN RECX FAMILY PROTEIN"/>
    <property type="match status" value="1"/>
</dbReference>
<dbReference type="Pfam" id="PF21982">
    <property type="entry name" value="RecX_HTH1"/>
    <property type="match status" value="1"/>
</dbReference>
<dbReference type="Pfam" id="PF21981">
    <property type="entry name" value="RecX_HTH3"/>
    <property type="match status" value="1"/>
</dbReference>
<feature type="domain" description="RecX first three-helical" evidence="8">
    <location>
        <begin position="63"/>
        <end position="100"/>
    </location>
</feature>
<dbReference type="InterPro" id="IPR036388">
    <property type="entry name" value="WH-like_DNA-bd_sf"/>
</dbReference>
<comment type="similarity">
    <text evidence="3 6">Belongs to the RecX family.</text>
</comment>
<dbReference type="InterPro" id="IPR053926">
    <property type="entry name" value="RecX_HTH_1st"/>
</dbReference>
<evidence type="ECO:0000256" key="3">
    <source>
        <dbReference type="ARBA" id="ARBA00009695"/>
    </source>
</evidence>
<protein>
    <recommendedName>
        <fullName evidence="4 6">Regulatory protein RecX</fullName>
    </recommendedName>
</protein>
<dbReference type="InterPro" id="IPR053925">
    <property type="entry name" value="RecX_HTH_3rd"/>
</dbReference>
<dbReference type="EMBL" id="CP044496">
    <property type="protein sequence ID" value="QFG51593.1"/>
    <property type="molecule type" value="Genomic_DNA"/>
</dbReference>
<keyword evidence="5 6" id="KW-0963">Cytoplasm</keyword>
<organism evidence="9 11">
    <name type="scientific">Lactobacillus acetotolerans</name>
    <dbReference type="NCBI Taxonomy" id="1600"/>
    <lineage>
        <taxon>Bacteria</taxon>
        <taxon>Bacillati</taxon>
        <taxon>Bacillota</taxon>
        <taxon>Bacilli</taxon>
        <taxon>Lactobacillales</taxon>
        <taxon>Lactobacillaceae</taxon>
        <taxon>Lactobacillus</taxon>
    </lineage>
</organism>
<comment type="subcellular location">
    <subcellularLocation>
        <location evidence="2 6">Cytoplasm</location>
    </subcellularLocation>
</comment>
<dbReference type="PATRIC" id="fig|1600.4.peg.1246"/>
<dbReference type="RefSeq" id="WP_056970218.1">
    <property type="nucleotide sequence ID" value="NZ_AP014808.1"/>
</dbReference>
<evidence type="ECO:0000256" key="5">
    <source>
        <dbReference type="ARBA" id="ARBA00022490"/>
    </source>
</evidence>
<dbReference type="EMBL" id="AP014808">
    <property type="protein sequence ID" value="BAQ57611.1"/>
    <property type="molecule type" value="Genomic_DNA"/>
</dbReference>
<dbReference type="STRING" id="1600.LBAT_1222"/>
<evidence type="ECO:0000313" key="10">
    <source>
        <dbReference type="EMBL" id="QFG51593.1"/>
    </source>
</evidence>
<dbReference type="Proteomes" id="UP000035709">
    <property type="component" value="Chromosome"/>
</dbReference>
<dbReference type="OrthoDB" id="5421057at2"/>